<keyword evidence="3" id="KW-0067">ATP-binding</keyword>
<dbReference type="EMBL" id="LKAJ02000001">
    <property type="protein sequence ID" value="MCS5712195.1"/>
    <property type="molecule type" value="Genomic_DNA"/>
</dbReference>
<gene>
    <name evidence="4" type="primary">dnaK_2</name>
    <name evidence="5" type="ORF">HT99x_012190</name>
    <name evidence="4" type="ORF">HT99x_02443</name>
</gene>
<dbReference type="SUPFAM" id="SSF53067">
    <property type="entry name" value="Actin-like ATPase domain"/>
    <property type="match status" value="2"/>
</dbReference>
<protein>
    <submittedName>
        <fullName evidence="4">Chaperone protein DnaK</fullName>
    </submittedName>
    <submittedName>
        <fullName evidence="5">Hsp70 family protein</fullName>
    </submittedName>
</protein>
<dbReference type="GO" id="GO:0005524">
    <property type="term" value="F:ATP binding"/>
    <property type="evidence" value="ECO:0007669"/>
    <property type="project" value="UniProtKB-KW"/>
</dbReference>
<dbReference type="PANTHER" id="PTHR19375">
    <property type="entry name" value="HEAT SHOCK PROTEIN 70KDA"/>
    <property type="match status" value="1"/>
</dbReference>
<dbReference type="Pfam" id="PF00012">
    <property type="entry name" value="HSP70"/>
    <property type="match status" value="2"/>
</dbReference>
<dbReference type="PROSITE" id="PS01036">
    <property type="entry name" value="HSP70_3"/>
    <property type="match status" value="1"/>
</dbReference>
<dbReference type="Proteomes" id="UP000051497">
    <property type="component" value="Unassembled WGS sequence"/>
</dbReference>
<dbReference type="GO" id="GO:0140662">
    <property type="term" value="F:ATP-dependent protein folding chaperone"/>
    <property type="evidence" value="ECO:0007669"/>
    <property type="project" value="InterPro"/>
</dbReference>
<dbReference type="AlphaFoldDB" id="A0A0Q9YIT5"/>
<dbReference type="InterPro" id="IPR042054">
    <property type="entry name" value="YegD-like"/>
</dbReference>
<proteinExistence type="inferred from homology"/>
<dbReference type="InterPro" id="IPR018181">
    <property type="entry name" value="Heat_shock_70_CS"/>
</dbReference>
<reference evidence="5" key="3">
    <citation type="submission" date="2021-06" db="EMBL/GenBank/DDBJ databases">
        <title>Genomic Description and Analysis of Intracellular Bacteria, Candidatus Berkiella cookevillensis and Candidatus Berkiella aquae.</title>
        <authorList>
            <person name="Kidane D.T."/>
            <person name="Mehari Y.T."/>
            <person name="Rice F.C."/>
            <person name="Arivett B.A."/>
            <person name="Farone A.L."/>
            <person name="Berk S.G."/>
            <person name="Farone M.B."/>
        </authorList>
    </citation>
    <scope>NUCLEOTIDE SEQUENCE</scope>
    <source>
        <strain evidence="5">HT99</strain>
    </source>
</reference>
<dbReference type="PROSITE" id="PS00329">
    <property type="entry name" value="HSP70_2"/>
    <property type="match status" value="1"/>
</dbReference>
<evidence type="ECO:0000313" key="4">
    <source>
        <dbReference type="EMBL" id="KRG20512.1"/>
    </source>
</evidence>
<name>A0A0Q9YIT5_9GAMM</name>
<organism evidence="4">
    <name type="scientific">Candidatus Berkiella aquae</name>
    <dbReference type="NCBI Taxonomy" id="295108"/>
    <lineage>
        <taxon>Bacteria</taxon>
        <taxon>Pseudomonadati</taxon>
        <taxon>Pseudomonadota</taxon>
        <taxon>Gammaproteobacteria</taxon>
        <taxon>Candidatus Berkiellales</taxon>
        <taxon>Candidatus Berkiellaceae</taxon>
        <taxon>Candidatus Berkiella</taxon>
    </lineage>
</organism>
<dbReference type="RefSeq" id="WP_075067052.1">
    <property type="nucleotide sequence ID" value="NZ_LKAJ02000001.1"/>
</dbReference>
<dbReference type="InterPro" id="IPR043129">
    <property type="entry name" value="ATPase_NBD"/>
</dbReference>
<comment type="similarity">
    <text evidence="1">Belongs to the heat shock protein 70 family.</text>
</comment>
<dbReference type="Gene3D" id="3.30.420.40">
    <property type="match status" value="2"/>
</dbReference>
<evidence type="ECO:0000256" key="3">
    <source>
        <dbReference type="ARBA" id="ARBA00022840"/>
    </source>
</evidence>
<keyword evidence="6" id="KW-1185">Reference proteome</keyword>
<reference evidence="4" key="1">
    <citation type="submission" date="2015-09" db="EMBL/GenBank/DDBJ databases">
        <title>Draft Genome Sequences of Two Novel Amoeba-resistant Intranuclear Bacteria, Candidatus Berkiella cookevillensis and Candidatus Berkiella aquae.</title>
        <authorList>
            <person name="Mehari Y.T."/>
            <person name="Arivett B.A."/>
            <person name="Farone A.L."/>
            <person name="Gunderson J.H."/>
            <person name="Farone M.B."/>
        </authorList>
    </citation>
    <scope>NUCLEOTIDE SEQUENCE [LARGE SCALE GENOMIC DNA]</scope>
    <source>
        <strain evidence="4">HT99</strain>
    </source>
</reference>
<evidence type="ECO:0000313" key="6">
    <source>
        <dbReference type="Proteomes" id="UP000051497"/>
    </source>
</evidence>
<reference evidence="5" key="2">
    <citation type="journal article" date="2016" name="Genome Announc.">
        <title>Draft Genome Sequences of Two Novel Amoeba-Resistant Intranuclear Bacteria, 'Candidatus Berkiella cookevillensis' and 'Candidatus Berkiella aquae'.</title>
        <authorList>
            <person name="Mehari Y.T."/>
            <person name="Arivett B.A."/>
            <person name="Farone A.L."/>
            <person name="Gunderson J.H."/>
            <person name="Farone M.B."/>
        </authorList>
    </citation>
    <scope>NUCLEOTIDE SEQUENCE</scope>
    <source>
        <strain evidence="5">HT99</strain>
    </source>
</reference>
<keyword evidence="2" id="KW-0547">Nucleotide-binding</keyword>
<dbReference type="InterPro" id="IPR013126">
    <property type="entry name" value="Hsp_70_fam"/>
</dbReference>
<dbReference type="CDD" id="cd10231">
    <property type="entry name" value="ASKHA_NBD_HSP70_YegD-like"/>
    <property type="match status" value="1"/>
</dbReference>
<dbReference type="PATRIC" id="fig|1590043.3.peg.2488"/>
<evidence type="ECO:0000256" key="2">
    <source>
        <dbReference type="ARBA" id="ARBA00022741"/>
    </source>
</evidence>
<comment type="caution">
    <text evidence="4">The sequence shown here is derived from an EMBL/GenBank/DDBJ whole genome shotgun (WGS) entry which is preliminary data.</text>
</comment>
<evidence type="ECO:0000313" key="5">
    <source>
        <dbReference type="EMBL" id="MCS5712195.1"/>
    </source>
</evidence>
<evidence type="ECO:0000256" key="1">
    <source>
        <dbReference type="ARBA" id="ARBA00007381"/>
    </source>
</evidence>
<sequence>MANKKYIDNIISCGLDFGTSNSTLATSHHSQTTLATLDGKSPILKSAIFFDSEVKEHFIGQCGIDRYLEGGKGRLMLSLKSILGSPLLNEKIAVCGKWLTYRDIIGLVIKYIKDTAQEQLNTELTQVVCGRPVRYHDTDDARDKLAQDTMELIMKEQGFKEVSFQFEPIAAALDYESTINHEQLALIIDLGGGTSDFTIIKLNNKTQSIHRKSDILANCGIHIGGTNFDKDLSLHTIMPLLGKGSSILGMNGAKLEMPVSLYYDLTSWHLLNNLYDIKNINNVKDLYLASEQKWLIKRVINVLQKRLGHYLLQAAENSKIKLSTTLNDVIDMAKVEHDLQVLISREHFESYCHNLINDLQDTIQKTLTTAGINANQIDSVFLTGGTTQIPSVHRMIEAIFPNSTFVTGDIYGSVGKGLAITAAQLWT</sequence>
<dbReference type="STRING" id="295108.HT99x_02443"/>
<accession>A0A0Q9YIT5</accession>
<dbReference type="EMBL" id="LKAJ01000011">
    <property type="protein sequence ID" value="KRG20512.1"/>
    <property type="molecule type" value="Genomic_DNA"/>
</dbReference>
<dbReference type="OrthoDB" id="9807934at2"/>